<feature type="compositionally biased region" description="Low complexity" evidence="7">
    <location>
        <begin position="33"/>
        <end position="54"/>
    </location>
</feature>
<evidence type="ECO:0000256" key="5">
    <source>
        <dbReference type="ARBA" id="ARBA00023274"/>
    </source>
</evidence>
<evidence type="ECO:0000313" key="8">
    <source>
        <dbReference type="EMBL" id="WVO19715.1"/>
    </source>
</evidence>
<evidence type="ECO:0000313" key="9">
    <source>
        <dbReference type="Proteomes" id="UP001432216"/>
    </source>
</evidence>
<evidence type="ECO:0000256" key="3">
    <source>
        <dbReference type="ARBA" id="ARBA00022980"/>
    </source>
</evidence>
<dbReference type="PANTHER" id="PTHR13477">
    <property type="entry name" value="MITOCHONDRIAL 39S RIBOSOMAL PROTEIN L49"/>
    <property type="match status" value="1"/>
</dbReference>
<dbReference type="EMBL" id="CP143807">
    <property type="protein sequence ID" value="WVO19715.1"/>
    <property type="molecule type" value="Genomic_DNA"/>
</dbReference>
<name>A0ABZ2AMF2_9TREE</name>
<dbReference type="GeneID" id="89987780"/>
<proteinExistence type="inferred from homology"/>
<dbReference type="Pfam" id="PF05046">
    <property type="entry name" value="Img2"/>
    <property type="match status" value="1"/>
</dbReference>
<keyword evidence="3" id="KW-0689">Ribosomal protein</keyword>
<dbReference type="InterPro" id="IPR007740">
    <property type="entry name" value="Ribosomal_mL49"/>
</dbReference>
<comment type="subcellular location">
    <subcellularLocation>
        <location evidence="1">Mitochondrion</location>
    </subcellularLocation>
</comment>
<evidence type="ECO:0000256" key="4">
    <source>
        <dbReference type="ARBA" id="ARBA00023128"/>
    </source>
</evidence>
<protein>
    <recommendedName>
        <fullName evidence="6">Large ribosomal subunit protein mL49</fullName>
    </recommendedName>
</protein>
<reference evidence="8 9" key="1">
    <citation type="submission" date="2024-01" db="EMBL/GenBank/DDBJ databases">
        <title>Comparative genomics of Cryptococcus and Kwoniella reveals pathogenesis evolution and contrasting modes of karyotype evolution via chromosome fusion or intercentromeric recombination.</title>
        <authorList>
            <person name="Coelho M.A."/>
            <person name="David-Palma M."/>
            <person name="Shea T."/>
            <person name="Bowers K."/>
            <person name="McGinley-Smith S."/>
            <person name="Mohammad A.W."/>
            <person name="Gnirke A."/>
            <person name="Yurkov A.M."/>
            <person name="Nowrousian M."/>
            <person name="Sun S."/>
            <person name="Cuomo C.A."/>
            <person name="Heitman J."/>
        </authorList>
    </citation>
    <scope>NUCLEOTIDE SEQUENCE [LARGE SCALE GENOMIC DNA]</scope>
    <source>
        <strain evidence="8 9">7685027</strain>
    </source>
</reference>
<dbReference type="Proteomes" id="UP001432216">
    <property type="component" value="Chromosome 2"/>
</dbReference>
<evidence type="ECO:0000256" key="7">
    <source>
        <dbReference type="SAM" id="MobiDB-lite"/>
    </source>
</evidence>
<organism evidence="8 9">
    <name type="scientific">Cryptococcus decagattii</name>
    <dbReference type="NCBI Taxonomy" id="1859122"/>
    <lineage>
        <taxon>Eukaryota</taxon>
        <taxon>Fungi</taxon>
        <taxon>Dikarya</taxon>
        <taxon>Basidiomycota</taxon>
        <taxon>Agaricomycotina</taxon>
        <taxon>Tremellomycetes</taxon>
        <taxon>Tremellales</taxon>
        <taxon>Cryptococcaceae</taxon>
        <taxon>Cryptococcus</taxon>
        <taxon>Cryptococcus gattii species complex</taxon>
    </lineage>
</organism>
<evidence type="ECO:0000256" key="6">
    <source>
        <dbReference type="ARBA" id="ARBA00035191"/>
    </source>
</evidence>
<accession>A0ABZ2AMF2</accession>
<feature type="region of interest" description="Disordered" evidence="7">
    <location>
        <begin position="33"/>
        <end position="59"/>
    </location>
</feature>
<gene>
    <name evidence="8" type="ORF">IAS62_001005</name>
</gene>
<evidence type="ECO:0000256" key="1">
    <source>
        <dbReference type="ARBA" id="ARBA00004173"/>
    </source>
</evidence>
<dbReference type="PANTHER" id="PTHR13477:SF0">
    <property type="entry name" value="LARGE RIBOSOMAL SUBUNIT PROTEIN ML49"/>
    <property type="match status" value="1"/>
</dbReference>
<keyword evidence="9" id="KW-1185">Reference proteome</keyword>
<evidence type="ECO:0000256" key="2">
    <source>
        <dbReference type="ARBA" id="ARBA00005677"/>
    </source>
</evidence>
<comment type="similarity">
    <text evidence="2">Belongs to the mitochondrion-specific ribosomal protein mL49 family.</text>
</comment>
<keyword evidence="5" id="KW-0687">Ribonucleoprotein</keyword>
<dbReference type="Gene3D" id="3.30.780.10">
    <property type="entry name" value="SUI1-like domain"/>
    <property type="match status" value="1"/>
</dbReference>
<sequence>MLARRSLIAARTLATPLRQLTPLSLPARALSTTAAPLSQSTTTTTTTTTQYTQPGAAEPDFELASRREKWYHIMRTRQGELPVYAKYRNDGGCKTIVRKIEGDSHTLKDQLNEWFEQSHLDPFTRPPQATVRPTNGEVQVKGHWVEEIKDFLSERGF</sequence>
<dbReference type="RefSeq" id="XP_064718955.1">
    <property type="nucleotide sequence ID" value="XM_064862883.1"/>
</dbReference>
<keyword evidence="4" id="KW-0496">Mitochondrion</keyword>